<feature type="compositionally biased region" description="Low complexity" evidence="1">
    <location>
        <begin position="286"/>
        <end position="308"/>
    </location>
</feature>
<comment type="caution">
    <text evidence="2">The sequence shown here is derived from an EMBL/GenBank/DDBJ whole genome shotgun (WGS) entry which is preliminary data.</text>
</comment>
<evidence type="ECO:0000313" key="2">
    <source>
        <dbReference type="EMBL" id="VEL37490.1"/>
    </source>
</evidence>
<sequence length="329" mass="35237">MMEPPMNNTCLLKSSNFSYIPRSYDKFCSSASLKHLNVCSSRCSSTDVCGALHDSSSIDSADLYISNCGDCARFENLSISSNDTDCKTFDSGVSVTTHDSGNKDISLTNKHHVKEKNKEHFITKDSRGKSNVFAHKVCPSFDSSGRLEMHTSIPPELPPPPTSPPPPPPYSAKHNIVSGLTSSNHLSLCNNKSIINGSTTSGCQSEGSSDQKSQRMLANDKLDITANTTFSTCNKNSEPETSLLYLPLESTNNTNHNSLTDSTTKTVSSQTTGSSTQRKASFPNPTSSLSSSTTGSSGASHSAASHSHGLVTRQHGYISLEHNLGIIHV</sequence>
<dbReference type="EMBL" id="CAAALY010255148">
    <property type="protein sequence ID" value="VEL37490.1"/>
    <property type="molecule type" value="Genomic_DNA"/>
</dbReference>
<name>A0A3S5AHV9_9PLAT</name>
<feature type="compositionally biased region" description="Pro residues" evidence="1">
    <location>
        <begin position="155"/>
        <end position="170"/>
    </location>
</feature>
<keyword evidence="3" id="KW-1185">Reference proteome</keyword>
<gene>
    <name evidence="2" type="ORF">PXEA_LOCUS30930</name>
</gene>
<dbReference type="AlphaFoldDB" id="A0A3S5AHV9"/>
<feature type="region of interest" description="Disordered" evidence="1">
    <location>
        <begin position="250"/>
        <end position="308"/>
    </location>
</feature>
<evidence type="ECO:0000313" key="3">
    <source>
        <dbReference type="Proteomes" id="UP000784294"/>
    </source>
</evidence>
<protein>
    <submittedName>
        <fullName evidence="2">Uncharacterized protein</fullName>
    </submittedName>
</protein>
<organism evidence="2 3">
    <name type="scientific">Protopolystoma xenopodis</name>
    <dbReference type="NCBI Taxonomy" id="117903"/>
    <lineage>
        <taxon>Eukaryota</taxon>
        <taxon>Metazoa</taxon>
        <taxon>Spiralia</taxon>
        <taxon>Lophotrochozoa</taxon>
        <taxon>Platyhelminthes</taxon>
        <taxon>Monogenea</taxon>
        <taxon>Polyopisthocotylea</taxon>
        <taxon>Polystomatidea</taxon>
        <taxon>Polystomatidae</taxon>
        <taxon>Protopolystoma</taxon>
    </lineage>
</organism>
<feature type="region of interest" description="Disordered" evidence="1">
    <location>
        <begin position="145"/>
        <end position="171"/>
    </location>
</feature>
<accession>A0A3S5AHV9</accession>
<evidence type="ECO:0000256" key="1">
    <source>
        <dbReference type="SAM" id="MobiDB-lite"/>
    </source>
</evidence>
<feature type="compositionally biased region" description="Low complexity" evidence="1">
    <location>
        <begin position="260"/>
        <end position="276"/>
    </location>
</feature>
<dbReference type="Proteomes" id="UP000784294">
    <property type="component" value="Unassembled WGS sequence"/>
</dbReference>
<feature type="compositionally biased region" description="Polar residues" evidence="1">
    <location>
        <begin position="250"/>
        <end position="259"/>
    </location>
</feature>
<proteinExistence type="predicted"/>
<reference evidence="2" key="1">
    <citation type="submission" date="2018-11" db="EMBL/GenBank/DDBJ databases">
        <authorList>
            <consortium name="Pathogen Informatics"/>
        </authorList>
    </citation>
    <scope>NUCLEOTIDE SEQUENCE</scope>
</reference>